<evidence type="ECO:0000313" key="4">
    <source>
        <dbReference type="Proteomes" id="UP000243626"/>
    </source>
</evidence>
<dbReference type="KEGG" id="nmy:CJ229_005930"/>
<feature type="domain" description="Lipid/polyisoprenoid-binding YceI-like" evidence="2">
    <location>
        <begin position="3"/>
        <end position="168"/>
    </location>
</feature>
<evidence type="ECO:0000256" key="1">
    <source>
        <dbReference type="ARBA" id="ARBA00008812"/>
    </source>
</evidence>
<dbReference type="Pfam" id="PF04264">
    <property type="entry name" value="YceI"/>
    <property type="match status" value="1"/>
</dbReference>
<dbReference type="Proteomes" id="UP000243626">
    <property type="component" value="Chromosome"/>
</dbReference>
<evidence type="ECO:0000259" key="2">
    <source>
        <dbReference type="SMART" id="SM00867"/>
    </source>
</evidence>
<dbReference type="AlphaFoldDB" id="A0AAF1BMV9"/>
<dbReference type="PANTHER" id="PTHR34406">
    <property type="entry name" value="PROTEIN YCEI"/>
    <property type="match status" value="1"/>
</dbReference>
<proteinExistence type="inferred from homology"/>
<reference evidence="4" key="1">
    <citation type="submission" date="2017-09" db="EMBL/GenBank/DDBJ databases">
        <title>Bacterial strain isolated from the female urinary microbiota.</title>
        <authorList>
            <person name="Thomas-White K."/>
            <person name="Kumar N."/>
            <person name="Forster S."/>
            <person name="Putonti C."/>
            <person name="Lawley T."/>
            <person name="Wolfe A.J."/>
        </authorList>
    </citation>
    <scope>NUCLEOTIDE SEQUENCE [LARGE SCALE GENOMIC DNA]</scope>
    <source>
        <strain evidence="4">UMB0959</strain>
    </source>
</reference>
<comment type="similarity">
    <text evidence="1">Belongs to the UPF0312 family.</text>
</comment>
<dbReference type="SMART" id="SM00867">
    <property type="entry name" value="YceI"/>
    <property type="match status" value="1"/>
</dbReference>
<dbReference type="RefSeq" id="WP_102167026.1">
    <property type="nucleotide sequence ID" value="NZ_CP136964.1"/>
</dbReference>
<dbReference type="SUPFAM" id="SSF101874">
    <property type="entry name" value="YceI-like"/>
    <property type="match status" value="1"/>
</dbReference>
<keyword evidence="4" id="KW-1185">Reference proteome</keyword>
<dbReference type="InterPro" id="IPR007372">
    <property type="entry name" value="Lipid/polyisoprenoid-bd_YceI"/>
</dbReference>
<dbReference type="Gene3D" id="2.40.128.110">
    <property type="entry name" value="Lipid/polyisoprenoid-binding, YceI-like"/>
    <property type="match status" value="1"/>
</dbReference>
<name>A0AAF1BMV9_9STAP</name>
<dbReference type="InterPro" id="IPR036761">
    <property type="entry name" value="TTHA0802/YceI-like_sf"/>
</dbReference>
<dbReference type="EMBL" id="CP136964">
    <property type="protein sequence ID" value="WOS95630.1"/>
    <property type="molecule type" value="Genomic_DNA"/>
</dbReference>
<organism evidence="3 4">
    <name type="scientific">Nosocomiicoccus massiliensis</name>
    <dbReference type="NCBI Taxonomy" id="1232430"/>
    <lineage>
        <taxon>Bacteria</taxon>
        <taxon>Bacillati</taxon>
        <taxon>Bacillota</taxon>
        <taxon>Bacilli</taxon>
        <taxon>Bacillales</taxon>
        <taxon>Staphylococcaceae</taxon>
        <taxon>Nosocomiicoccus</taxon>
    </lineage>
</organism>
<dbReference type="PANTHER" id="PTHR34406:SF1">
    <property type="entry name" value="PROTEIN YCEI"/>
    <property type="match status" value="1"/>
</dbReference>
<gene>
    <name evidence="3" type="ORF">CJ229_005930</name>
</gene>
<accession>A0AAF1BMV9</accession>
<evidence type="ECO:0000313" key="3">
    <source>
        <dbReference type="EMBL" id="WOS95630.1"/>
    </source>
</evidence>
<protein>
    <submittedName>
        <fullName evidence="3">YceI family protein</fullName>
    </submittedName>
</protein>
<sequence length="171" mass="19279">MTTFKLDKSHSSVEFSVKHMMVSTVKGRFTEFDGEISGDLEDLSTLQVKGIAYVDSIETKNADRDNHLRSADFFDVEKFPEIEFVSKSVTDNTITGDLKIKDEVHEETFEFEHNGVHKNPFTDSYVTGVILRGTINREKYGLTWNQALEAGGVMVGKDVKFEIGAEFEIAE</sequence>